<dbReference type="InterPro" id="IPR011989">
    <property type="entry name" value="ARM-like"/>
</dbReference>
<dbReference type="AlphaFoldDB" id="A0A9Q0UZE0"/>
<dbReference type="PANTHER" id="PTHR11139">
    <property type="entry name" value="ATAXIA TELANGIECTASIA MUTATED ATM -RELATED"/>
    <property type="match status" value="1"/>
</dbReference>
<protein>
    <submittedName>
        <fullName evidence="5">SERINE/THREONINE-PROTEIN KINASE ATR</fullName>
    </submittedName>
</protein>
<dbReference type="GO" id="GO:0000077">
    <property type="term" value="P:DNA damage checkpoint signaling"/>
    <property type="evidence" value="ECO:0007669"/>
    <property type="project" value="TreeGrafter"/>
</dbReference>
<name>A0A9Q0UZE0_9ROSI</name>
<evidence type="ECO:0000256" key="1">
    <source>
        <dbReference type="ARBA" id="ARBA00004123"/>
    </source>
</evidence>
<sequence length="1096" mass="122524">MGQILKPNLLSPLVFPLYTTWTTCILSLFILSLTNAAVLSLHLQQQSSEALTYFKFARENQMPTPNLSSLVHELRERIAATSSTPPNTSTNTAAENDSALEIRFRAVLPNLLHAYVVPSSSASEREVIAVLKLISHTARNFPGVFYHGKGSAILPVIGRVLPFFAEPAFRARYGVILDTLGSLLSLLRTGARDAYCQFFIDAMLAVEDIFGIFDDPDCISGLPASSKPDDGAGVLINVTGKERWLTFATWMVKLLSKCVTEGTLYVEGLISLANVSAACSLLCFGDAGLHMACFDFARIVASVIDHDIVPHENMIRSIAAILSEDKEGPFLFRNMVYDSSLGSCLNILHSSCSDAIVEITAAGLINVFPQSMQRTKSQELKVALCCSYSRIARTCPPHIWRPESLIHMLCCPEPFSSLIDCFHVALSILGPDRVGGRMENNDGVRLSVSGDITVQNSSVGKKRHSQNVDTIQTKRRKVDDDVMASDPSVPAECKLPSIVNSKREEEYADCMHKSLVSFLELLKPPTKPDSLRPDVALAALSMLCIAFCRFPTTYLSICIFQQMHAWIPWLCEQAEREGSVALDISNYLEGIHTMLLVQSPFLMEDKPFEFKVDCADLMHILLKLPWTHPQMVVGPHHPWKTRCLSIQVVSKLGSILKTEHALELLDLGLNDEAEEVRIETIISMPVIVWCYGLGLLAEMFKRLDLLGKEEHIKVKKIIPFTLGFLSCFYGYCSIVDGLPPGECKLFIDINNEKHGKTTDYLQGFWCSKCDRSIVHNHKVHLKIMQLPDFQSARVGLNSHFPHLQSLFFKLLYDESSEEVQVACVRIIRRILLHGSDDILIKTRSEWIKCVEFLLLNKKKALREAFCTQISSFLENPVISCLFLNGDSSNKTNEQKFLGLMKHALSAAEDPQIFETLLECVSQIMISVDIHSQLFLSCLILLVDQLDHPYVTVRMSASRELAEAVFGVETEELVEKMIPIVLPKLVVSQQDKDQAVRTLFELAKCLNTDMVPLIVNWLPKVLAFALHQADKQELLSTLQFYHDQIGSDNQEIFAAALPALLDELVCFLDGGDSVEINQRLSRVPDMIKRNCQSSDWW</sequence>
<dbReference type="InterPro" id="IPR050517">
    <property type="entry name" value="DDR_Repair_Kinase"/>
</dbReference>
<keyword evidence="6" id="KW-1185">Reference proteome</keyword>
<keyword evidence="5" id="KW-0418">Kinase</keyword>
<evidence type="ECO:0000256" key="4">
    <source>
        <dbReference type="ARBA" id="ARBA00023242"/>
    </source>
</evidence>
<dbReference type="SUPFAM" id="SSF48371">
    <property type="entry name" value="ARM repeat"/>
    <property type="match status" value="1"/>
</dbReference>
<dbReference type="InterPro" id="IPR016024">
    <property type="entry name" value="ARM-type_fold"/>
</dbReference>
<organism evidence="5 6">
    <name type="scientific">Salix koriyanagi</name>
    <dbReference type="NCBI Taxonomy" id="2511006"/>
    <lineage>
        <taxon>Eukaryota</taxon>
        <taxon>Viridiplantae</taxon>
        <taxon>Streptophyta</taxon>
        <taxon>Embryophyta</taxon>
        <taxon>Tracheophyta</taxon>
        <taxon>Spermatophyta</taxon>
        <taxon>Magnoliopsida</taxon>
        <taxon>eudicotyledons</taxon>
        <taxon>Gunneridae</taxon>
        <taxon>Pentapetalae</taxon>
        <taxon>rosids</taxon>
        <taxon>fabids</taxon>
        <taxon>Malpighiales</taxon>
        <taxon>Salicaceae</taxon>
        <taxon>Saliceae</taxon>
        <taxon>Salix</taxon>
    </lineage>
</organism>
<keyword evidence="2" id="KW-0723">Serine/threonine-protein kinase</keyword>
<accession>A0A9Q0UZE0</accession>
<reference evidence="5" key="2">
    <citation type="journal article" date="2023" name="Int. J. Mol. Sci.">
        <title>De Novo Assembly and Annotation of 11 Diverse Shrub Willow (Salix) Genomes Reveals Novel Gene Organization in Sex-Linked Regions.</title>
        <authorList>
            <person name="Hyden B."/>
            <person name="Feng K."/>
            <person name="Yates T.B."/>
            <person name="Jawdy S."/>
            <person name="Cereghino C."/>
            <person name="Smart L.B."/>
            <person name="Muchero W."/>
        </authorList>
    </citation>
    <scope>NUCLEOTIDE SEQUENCE</scope>
    <source>
        <tissue evidence="5">Shoot tip</tissue>
    </source>
</reference>
<comment type="subcellular location">
    <subcellularLocation>
        <location evidence="1">Nucleus</location>
    </subcellularLocation>
</comment>
<keyword evidence="5" id="KW-0808">Transferase</keyword>
<keyword evidence="3" id="KW-0227">DNA damage</keyword>
<keyword evidence="4" id="KW-0539">Nucleus</keyword>
<dbReference type="Proteomes" id="UP001151752">
    <property type="component" value="Chromosome 4"/>
</dbReference>
<dbReference type="GO" id="GO:0006281">
    <property type="term" value="P:DNA repair"/>
    <property type="evidence" value="ECO:0007669"/>
    <property type="project" value="TreeGrafter"/>
</dbReference>
<evidence type="ECO:0000256" key="2">
    <source>
        <dbReference type="ARBA" id="ARBA00022527"/>
    </source>
</evidence>
<evidence type="ECO:0000256" key="3">
    <source>
        <dbReference type="ARBA" id="ARBA00022763"/>
    </source>
</evidence>
<dbReference type="GO" id="GO:0005694">
    <property type="term" value="C:chromosome"/>
    <property type="evidence" value="ECO:0007669"/>
    <property type="project" value="TreeGrafter"/>
</dbReference>
<gene>
    <name evidence="5" type="ORF">OIU74_004121</name>
</gene>
<proteinExistence type="predicted"/>
<dbReference type="GO" id="GO:0005634">
    <property type="term" value="C:nucleus"/>
    <property type="evidence" value="ECO:0007669"/>
    <property type="project" value="UniProtKB-SubCell"/>
</dbReference>
<dbReference type="PANTHER" id="PTHR11139:SF69">
    <property type="entry name" value="SERINE_THREONINE-PROTEIN KINASE ATR"/>
    <property type="match status" value="1"/>
</dbReference>
<dbReference type="GO" id="GO:0004674">
    <property type="term" value="F:protein serine/threonine kinase activity"/>
    <property type="evidence" value="ECO:0007669"/>
    <property type="project" value="UniProtKB-KW"/>
</dbReference>
<dbReference type="Gene3D" id="1.25.10.10">
    <property type="entry name" value="Leucine-rich Repeat Variant"/>
    <property type="match status" value="1"/>
</dbReference>
<dbReference type="GO" id="GO:0000723">
    <property type="term" value="P:telomere maintenance"/>
    <property type="evidence" value="ECO:0007669"/>
    <property type="project" value="TreeGrafter"/>
</dbReference>
<evidence type="ECO:0000313" key="5">
    <source>
        <dbReference type="EMBL" id="KAJ6739294.1"/>
    </source>
</evidence>
<comment type="caution">
    <text evidence="5">The sequence shown here is derived from an EMBL/GenBank/DDBJ whole genome shotgun (WGS) entry which is preliminary data.</text>
</comment>
<dbReference type="EMBL" id="JAPFFM010000010">
    <property type="protein sequence ID" value="KAJ6739294.1"/>
    <property type="molecule type" value="Genomic_DNA"/>
</dbReference>
<reference evidence="5" key="1">
    <citation type="submission" date="2022-11" db="EMBL/GenBank/DDBJ databases">
        <authorList>
            <person name="Hyden B.L."/>
            <person name="Feng K."/>
            <person name="Yates T."/>
            <person name="Jawdy S."/>
            <person name="Smart L.B."/>
            <person name="Muchero W."/>
        </authorList>
    </citation>
    <scope>NUCLEOTIDE SEQUENCE</scope>
    <source>
        <tissue evidence="5">Shoot tip</tissue>
    </source>
</reference>
<evidence type="ECO:0000313" key="6">
    <source>
        <dbReference type="Proteomes" id="UP001151752"/>
    </source>
</evidence>